<name>E0VFY6_PEDHC</name>
<feature type="compositionally biased region" description="Pro residues" evidence="1">
    <location>
        <begin position="52"/>
        <end position="62"/>
    </location>
</feature>
<dbReference type="EMBL" id="AAZO01001976">
    <property type="status" value="NOT_ANNOTATED_CDS"/>
    <property type="molecule type" value="Genomic_DNA"/>
</dbReference>
<feature type="compositionally biased region" description="Acidic residues" evidence="1">
    <location>
        <begin position="168"/>
        <end position="182"/>
    </location>
</feature>
<dbReference type="InParanoid" id="E0VFY6"/>
<evidence type="ECO:0000313" key="2">
    <source>
        <dbReference type="EMBL" id="EEB12292.1"/>
    </source>
</evidence>
<dbReference type="GeneID" id="8236685"/>
<organism>
    <name type="scientific">Pediculus humanus subsp. corporis</name>
    <name type="common">Body louse</name>
    <dbReference type="NCBI Taxonomy" id="121224"/>
    <lineage>
        <taxon>Eukaryota</taxon>
        <taxon>Metazoa</taxon>
        <taxon>Ecdysozoa</taxon>
        <taxon>Arthropoda</taxon>
        <taxon>Hexapoda</taxon>
        <taxon>Insecta</taxon>
        <taxon>Pterygota</taxon>
        <taxon>Neoptera</taxon>
        <taxon>Paraneoptera</taxon>
        <taxon>Psocodea</taxon>
        <taxon>Troctomorpha</taxon>
        <taxon>Phthiraptera</taxon>
        <taxon>Anoplura</taxon>
        <taxon>Pediculidae</taxon>
        <taxon>Pediculus</taxon>
    </lineage>
</organism>
<dbReference type="HOGENOM" id="CLU_366514_0_0_1"/>
<feature type="compositionally biased region" description="Basic residues" evidence="1">
    <location>
        <begin position="29"/>
        <end position="44"/>
    </location>
</feature>
<feature type="compositionally biased region" description="Basic residues" evidence="1">
    <location>
        <begin position="469"/>
        <end position="480"/>
    </location>
</feature>
<feature type="region of interest" description="Disordered" evidence="1">
    <location>
        <begin position="468"/>
        <end position="507"/>
    </location>
</feature>
<feature type="region of interest" description="Disordered" evidence="1">
    <location>
        <begin position="144"/>
        <end position="182"/>
    </location>
</feature>
<dbReference type="AlphaFoldDB" id="E0VFY6"/>
<evidence type="ECO:0000256" key="1">
    <source>
        <dbReference type="SAM" id="MobiDB-lite"/>
    </source>
</evidence>
<reference evidence="2" key="1">
    <citation type="submission" date="2007-04" db="EMBL/GenBank/DDBJ databases">
        <title>Annotation of Pediculus humanus corporis strain USDA.</title>
        <authorList>
            <person name="Kirkness E."/>
            <person name="Hannick L."/>
            <person name="Hass B."/>
            <person name="Bruggner R."/>
            <person name="Lawson D."/>
            <person name="Bidwell S."/>
            <person name="Joardar V."/>
            <person name="Caler E."/>
            <person name="Walenz B."/>
            <person name="Inman J."/>
            <person name="Schobel S."/>
            <person name="Galinsky K."/>
            <person name="Amedeo P."/>
            <person name="Strausberg R."/>
        </authorList>
    </citation>
    <scope>NUCLEOTIDE SEQUENCE</scope>
    <source>
        <strain evidence="2">USDA</strain>
    </source>
</reference>
<dbReference type="Proteomes" id="UP000009046">
    <property type="component" value="Unassembled WGS sequence"/>
</dbReference>
<reference evidence="3" key="3">
    <citation type="submission" date="2021-02" db="UniProtKB">
        <authorList>
            <consortium name="EnsemblMetazoa"/>
        </authorList>
    </citation>
    <scope>IDENTIFICATION</scope>
    <source>
        <strain evidence="3">USDA</strain>
    </source>
</reference>
<proteinExistence type="predicted"/>
<dbReference type="OrthoDB" id="7987013at2759"/>
<gene>
    <name evidence="3" type="primary">8236685</name>
    <name evidence="2" type="ORF">Phum_PHUM169910</name>
</gene>
<dbReference type="EMBL" id="DS235129">
    <property type="protein sequence ID" value="EEB12292.1"/>
    <property type="molecule type" value="Genomic_DNA"/>
</dbReference>
<sequence>MNQTSFVSIEEDGSICLKNLVGYASPKLTPKHSRSVKQSKRRTKSHESPHLEFPPPPSFPPPEHYDLSDEYSVDLIDNNLSNCNKNHNRLINDNLISFRTTDRDDEGFWNSPVEAPWSYFLGGVSKDNYKEENGKWIYDGRRGGKKKENNLNETNQFWEDRTRTGVQEEAEEEEGEGEEEESWICKNFDSSTPYMERKSKMKKKNKKNKPTDETDHVVSEEIMLINKLKEDFINGEDKNLNDVKNYRSEIWVSAVPVNESEREDLIMKDEKNQDGSCIQMNKNHISNVLITHGNDEILDNFIENKPIHKGNQNFSKNDKYEVNLIHEYTGSDDMDDDRSDDKNIEKRFHRRNENCKRDQEKDCKISVVSNDVNDRDYRFYKNRKNATFQGPIPENVSVSGDSPDEYSYAYYEAGPVNRIITSTDPNRYGHDRNSRYTYTTRYGTEENIYEEITEVGYNLKDNYFDGQSRKKFNRQPRHYHQGSLDSGRKREENYVGNHPCSKSQSQMSLNQSILEEEVREVQSTHRRVLGQLNLTMEEMLMPNVLKEKDGGGLKEDGDFKKVDVMMMEDNQVNHVTDLDSGFSGSSGTSVSFYGIANGCSRSGTSVKQHDAPRYSLANNSKIYPQIFIKSKTCNETAPYVRSGPGCCGDHCYVEKYSNQRNEKMNLDYPSNNSIDVSYRKNSHSSVKSLSFPRGMTPPVNSNNSFSKRLTGSGSWAKRGWKKLTGLSIGSTNKNSEYFFSGCCCCCCCSESQRGLIVYEID</sequence>
<dbReference type="EnsemblMetazoa" id="PHUM169910-RA">
    <property type="protein sequence ID" value="PHUM169910-PA"/>
    <property type="gene ID" value="PHUM169910"/>
</dbReference>
<accession>E0VFY6</accession>
<feature type="region of interest" description="Disordered" evidence="1">
    <location>
        <begin position="25"/>
        <end position="63"/>
    </location>
</feature>
<protein>
    <submittedName>
        <fullName evidence="2 3">Uncharacterized protein</fullName>
    </submittedName>
</protein>
<dbReference type="eggNOG" id="ENOG502SBF4">
    <property type="taxonomic scope" value="Eukaryota"/>
</dbReference>
<dbReference type="CTD" id="8236685"/>
<keyword evidence="4" id="KW-1185">Reference proteome</keyword>
<evidence type="ECO:0000313" key="4">
    <source>
        <dbReference type="Proteomes" id="UP000009046"/>
    </source>
</evidence>
<dbReference type="VEuPathDB" id="VectorBase:PHUM169910"/>
<feature type="region of interest" description="Disordered" evidence="1">
    <location>
        <begin position="195"/>
        <end position="214"/>
    </location>
</feature>
<feature type="compositionally biased region" description="Basic residues" evidence="1">
    <location>
        <begin position="199"/>
        <end position="208"/>
    </location>
</feature>
<evidence type="ECO:0000313" key="3">
    <source>
        <dbReference type="EnsemblMetazoa" id="PHUM169910-PA"/>
    </source>
</evidence>
<dbReference type="KEGG" id="phu:Phum_PHUM169910"/>
<dbReference type="RefSeq" id="XP_002425030.1">
    <property type="nucleotide sequence ID" value="XM_002424985.1"/>
</dbReference>
<reference evidence="2" key="2">
    <citation type="submission" date="2007-04" db="EMBL/GenBank/DDBJ databases">
        <title>The genome of the human body louse.</title>
        <authorList>
            <consortium name="The Human Body Louse Genome Consortium"/>
            <person name="Kirkness E."/>
            <person name="Walenz B."/>
            <person name="Hass B."/>
            <person name="Bruggner R."/>
            <person name="Strausberg R."/>
        </authorList>
    </citation>
    <scope>NUCLEOTIDE SEQUENCE</scope>
    <source>
        <strain evidence="2">USDA</strain>
    </source>
</reference>